<evidence type="ECO:0000313" key="7">
    <source>
        <dbReference type="EMBL" id="AOS84984.1"/>
    </source>
</evidence>
<keyword evidence="3 4" id="KW-0408">Iron</keyword>
<dbReference type="Gene3D" id="1.10.760.10">
    <property type="entry name" value="Cytochrome c-like domain"/>
    <property type="match status" value="1"/>
</dbReference>
<reference evidence="7" key="1">
    <citation type="submission" date="2016-09" db="EMBL/GenBank/DDBJ databases">
        <title>Genome sequence of Chlorobaculum limnaeum.</title>
        <authorList>
            <person name="Liu Z."/>
            <person name="Tank M."/>
            <person name="Bryant D.A."/>
        </authorList>
    </citation>
    <scope>NUCLEOTIDE SEQUENCE [LARGE SCALE GENOMIC DNA]</scope>
    <source>
        <strain evidence="7">DSM 1677</strain>
    </source>
</reference>
<dbReference type="InterPro" id="IPR036909">
    <property type="entry name" value="Cyt_c-like_dom_sf"/>
</dbReference>
<evidence type="ECO:0000256" key="1">
    <source>
        <dbReference type="ARBA" id="ARBA00022617"/>
    </source>
</evidence>
<feature type="domain" description="Cytochrome c" evidence="6">
    <location>
        <begin position="25"/>
        <end position="121"/>
    </location>
</feature>
<evidence type="ECO:0000313" key="8">
    <source>
        <dbReference type="Proteomes" id="UP000095185"/>
    </source>
</evidence>
<dbReference type="InterPro" id="IPR009056">
    <property type="entry name" value="Cyt_c-like_dom"/>
</dbReference>
<evidence type="ECO:0000256" key="5">
    <source>
        <dbReference type="SAM" id="SignalP"/>
    </source>
</evidence>
<dbReference type="Pfam" id="PF13442">
    <property type="entry name" value="Cytochrome_CBB3"/>
    <property type="match status" value="1"/>
</dbReference>
<dbReference type="KEGG" id="clz:BIU88_03055"/>
<feature type="signal peptide" evidence="5">
    <location>
        <begin position="1"/>
        <end position="23"/>
    </location>
</feature>
<proteinExistence type="predicted"/>
<evidence type="ECO:0000256" key="4">
    <source>
        <dbReference type="PROSITE-ProRule" id="PRU00433"/>
    </source>
</evidence>
<keyword evidence="1 4" id="KW-0349">Heme</keyword>
<dbReference type="PROSITE" id="PS51007">
    <property type="entry name" value="CYTC"/>
    <property type="match status" value="1"/>
</dbReference>
<dbReference type="GO" id="GO:0046872">
    <property type="term" value="F:metal ion binding"/>
    <property type="evidence" value="ECO:0007669"/>
    <property type="project" value="UniProtKB-KW"/>
</dbReference>
<dbReference type="EMBL" id="CP017305">
    <property type="protein sequence ID" value="AOS84984.1"/>
    <property type="molecule type" value="Genomic_DNA"/>
</dbReference>
<sequence>MKPLTILLLGSALLAASPEAAHSSESTSKGRKLYRQHCSSCHTMTPPPAKAPPIIGLAHFYHKVFDDREVGVHHIMEFIANPEPGKSKLRAPAISRFGLMPAVKLTATELRTVAEWMWDQYDPAFTPPDCPE</sequence>
<evidence type="ECO:0000256" key="2">
    <source>
        <dbReference type="ARBA" id="ARBA00022723"/>
    </source>
</evidence>
<feature type="chain" id="PRO_5009106661" evidence="5">
    <location>
        <begin position="24"/>
        <end position="132"/>
    </location>
</feature>
<evidence type="ECO:0000259" key="6">
    <source>
        <dbReference type="PROSITE" id="PS51007"/>
    </source>
</evidence>
<evidence type="ECO:0000256" key="3">
    <source>
        <dbReference type="ARBA" id="ARBA00023004"/>
    </source>
</evidence>
<dbReference type="STRING" id="274537.BIU88_03055"/>
<dbReference type="SUPFAM" id="SSF46626">
    <property type="entry name" value="Cytochrome c"/>
    <property type="match status" value="1"/>
</dbReference>
<dbReference type="Proteomes" id="UP000095185">
    <property type="component" value="Chromosome"/>
</dbReference>
<dbReference type="GO" id="GO:0009055">
    <property type="term" value="F:electron transfer activity"/>
    <property type="evidence" value="ECO:0007669"/>
    <property type="project" value="InterPro"/>
</dbReference>
<gene>
    <name evidence="7" type="ORF">BIU88_03055</name>
</gene>
<organism evidence="7 8">
    <name type="scientific">Chlorobaculum limnaeum</name>
    <dbReference type="NCBI Taxonomy" id="274537"/>
    <lineage>
        <taxon>Bacteria</taxon>
        <taxon>Pseudomonadati</taxon>
        <taxon>Chlorobiota</taxon>
        <taxon>Chlorobiia</taxon>
        <taxon>Chlorobiales</taxon>
        <taxon>Chlorobiaceae</taxon>
        <taxon>Chlorobaculum</taxon>
    </lineage>
</organism>
<accession>A0A1D8D817</accession>
<protein>
    <submittedName>
        <fullName evidence="7">Cytochrome C</fullName>
    </submittedName>
</protein>
<dbReference type="AlphaFoldDB" id="A0A1D8D817"/>
<keyword evidence="8" id="KW-1185">Reference proteome</keyword>
<dbReference type="GO" id="GO:0020037">
    <property type="term" value="F:heme binding"/>
    <property type="evidence" value="ECO:0007669"/>
    <property type="project" value="InterPro"/>
</dbReference>
<name>A0A1D8D817_CHLLM</name>
<dbReference type="OrthoDB" id="595375at2"/>
<keyword evidence="5" id="KW-0732">Signal</keyword>
<keyword evidence="2 4" id="KW-0479">Metal-binding</keyword>